<dbReference type="CDD" id="cd00383">
    <property type="entry name" value="trans_reg_C"/>
    <property type="match status" value="1"/>
</dbReference>
<dbReference type="InterPro" id="IPR001867">
    <property type="entry name" value="OmpR/PhoB-type_DNA-bd"/>
</dbReference>
<dbReference type="Gene3D" id="6.10.250.690">
    <property type="match status" value="1"/>
</dbReference>
<dbReference type="PANTHER" id="PTHR48111">
    <property type="entry name" value="REGULATOR OF RPOS"/>
    <property type="match status" value="1"/>
</dbReference>
<name>A0ABY4P7C4_9LACO</name>
<keyword evidence="3" id="KW-0805">Transcription regulation</keyword>
<dbReference type="EMBL" id="CP093366">
    <property type="protein sequence ID" value="UQS81451.1"/>
    <property type="molecule type" value="Genomic_DNA"/>
</dbReference>
<dbReference type="InterPro" id="IPR001789">
    <property type="entry name" value="Sig_transdc_resp-reg_receiver"/>
</dbReference>
<dbReference type="InterPro" id="IPR036388">
    <property type="entry name" value="WH-like_DNA-bd_sf"/>
</dbReference>
<evidence type="ECO:0000256" key="6">
    <source>
        <dbReference type="PROSITE-ProRule" id="PRU00169"/>
    </source>
</evidence>
<dbReference type="PROSITE" id="PS51755">
    <property type="entry name" value="OMPR_PHOB"/>
    <property type="match status" value="1"/>
</dbReference>
<dbReference type="SUPFAM" id="SSF52172">
    <property type="entry name" value="CheY-like"/>
    <property type="match status" value="1"/>
</dbReference>
<feature type="domain" description="Response regulatory" evidence="8">
    <location>
        <begin position="3"/>
        <end position="116"/>
    </location>
</feature>
<evidence type="ECO:0000256" key="4">
    <source>
        <dbReference type="ARBA" id="ARBA00023125"/>
    </source>
</evidence>
<evidence type="ECO:0000256" key="5">
    <source>
        <dbReference type="ARBA" id="ARBA00023163"/>
    </source>
</evidence>
<organism evidence="10 11">
    <name type="scientific">Bombilactobacillus folatiphilus</name>
    <dbReference type="NCBI Taxonomy" id="2923362"/>
    <lineage>
        <taxon>Bacteria</taxon>
        <taxon>Bacillati</taxon>
        <taxon>Bacillota</taxon>
        <taxon>Bacilli</taxon>
        <taxon>Lactobacillales</taxon>
        <taxon>Lactobacillaceae</taxon>
        <taxon>Bombilactobacillus</taxon>
    </lineage>
</organism>
<evidence type="ECO:0000313" key="10">
    <source>
        <dbReference type="EMBL" id="UQS81451.1"/>
    </source>
</evidence>
<evidence type="ECO:0000259" key="8">
    <source>
        <dbReference type="PROSITE" id="PS50110"/>
    </source>
</evidence>
<proteinExistence type="predicted"/>
<sequence length="229" mass="26638">MTTVFLVDDDQTLIQEVRKSFLKWNIQLQIPNDWQHIQQDFEQSHADLIIMDVNLPNFDGFYWAQKIRAISKIPLIFLTAVDQEPSILRALSNGADDFLTKPFNLSMLVAKVRAILRRTQTYDMQQQTNQLIFGPYVFYVLGNEVVFHQQHVSLSPMEGNILRQLILNVDQLISTERFLQTFWQGGLFLDAATLRVNMSRLRHKLQPIGLQKYIVTQPGAGYRLIPYEK</sequence>
<dbReference type="Gene3D" id="1.10.10.10">
    <property type="entry name" value="Winged helix-like DNA-binding domain superfamily/Winged helix DNA-binding domain"/>
    <property type="match status" value="1"/>
</dbReference>
<dbReference type="PANTHER" id="PTHR48111:SF43">
    <property type="entry name" value="STAGE 0 SPORULATION PROTEIN A HOMOLOG"/>
    <property type="match status" value="1"/>
</dbReference>
<keyword evidence="2" id="KW-0902">Two-component regulatory system</keyword>
<evidence type="ECO:0000256" key="3">
    <source>
        <dbReference type="ARBA" id="ARBA00023015"/>
    </source>
</evidence>
<dbReference type="Pfam" id="PF00486">
    <property type="entry name" value="Trans_reg_C"/>
    <property type="match status" value="1"/>
</dbReference>
<dbReference type="SMART" id="SM00862">
    <property type="entry name" value="Trans_reg_C"/>
    <property type="match status" value="1"/>
</dbReference>
<keyword evidence="1 6" id="KW-0597">Phosphoprotein</keyword>
<dbReference type="InterPro" id="IPR039420">
    <property type="entry name" value="WalR-like"/>
</dbReference>
<reference evidence="10" key="1">
    <citation type="journal article" date="2022" name="Int. J. Syst. Evol. Microbiol.">
        <title>Apilactobacillus apisilvae sp. nov., Nicolia spurrieriana gen. nov. sp. nov., Bombilactobacillus folatiphilus sp. nov. and Bombilactobacillus thymidiniphilus sp. nov., four new lactic acid bacterial isolates from stingless bees Tetragonula carbonaria and Austroplebeia australis.</title>
        <authorList>
            <person name="Oliphant S.A."/>
            <person name="Watson-Haigh N.S."/>
            <person name="Sumby K.M."/>
            <person name="Gardner J."/>
            <person name="Groom S."/>
            <person name="Jiranek V."/>
        </authorList>
    </citation>
    <scope>NUCLEOTIDE SEQUENCE</scope>
    <source>
        <strain evidence="10">SG4_D2</strain>
    </source>
</reference>
<dbReference type="InterPro" id="IPR016032">
    <property type="entry name" value="Sig_transdc_resp-reg_C-effctor"/>
</dbReference>
<dbReference type="PROSITE" id="PS50110">
    <property type="entry name" value="RESPONSE_REGULATORY"/>
    <property type="match status" value="1"/>
</dbReference>
<evidence type="ECO:0000256" key="1">
    <source>
        <dbReference type="ARBA" id="ARBA00022553"/>
    </source>
</evidence>
<evidence type="ECO:0000256" key="2">
    <source>
        <dbReference type="ARBA" id="ARBA00023012"/>
    </source>
</evidence>
<dbReference type="Gene3D" id="3.40.50.2300">
    <property type="match status" value="1"/>
</dbReference>
<accession>A0ABY4P7C4</accession>
<dbReference type="SMART" id="SM00448">
    <property type="entry name" value="REC"/>
    <property type="match status" value="1"/>
</dbReference>
<dbReference type="Pfam" id="PF00072">
    <property type="entry name" value="Response_reg"/>
    <property type="match status" value="1"/>
</dbReference>
<gene>
    <name evidence="10" type="ORF">MOO45_04290</name>
</gene>
<feature type="modified residue" description="4-aspartylphosphate" evidence="6">
    <location>
        <position position="52"/>
    </location>
</feature>
<keyword evidence="11" id="KW-1185">Reference proteome</keyword>
<protein>
    <submittedName>
        <fullName evidence="10">Response regulator transcription factor</fullName>
    </submittedName>
</protein>
<dbReference type="Proteomes" id="UP000831495">
    <property type="component" value="Chromosome"/>
</dbReference>
<keyword evidence="4 7" id="KW-0238">DNA-binding</keyword>
<dbReference type="SUPFAM" id="SSF46894">
    <property type="entry name" value="C-terminal effector domain of the bipartite response regulators"/>
    <property type="match status" value="1"/>
</dbReference>
<dbReference type="RefSeq" id="WP_249513712.1">
    <property type="nucleotide sequence ID" value="NZ_CP093366.1"/>
</dbReference>
<feature type="DNA-binding region" description="OmpR/PhoB-type" evidence="7">
    <location>
        <begin position="128"/>
        <end position="226"/>
    </location>
</feature>
<evidence type="ECO:0000259" key="9">
    <source>
        <dbReference type="PROSITE" id="PS51755"/>
    </source>
</evidence>
<keyword evidence="5" id="KW-0804">Transcription</keyword>
<evidence type="ECO:0000313" key="11">
    <source>
        <dbReference type="Proteomes" id="UP000831495"/>
    </source>
</evidence>
<feature type="domain" description="OmpR/PhoB-type" evidence="9">
    <location>
        <begin position="128"/>
        <end position="226"/>
    </location>
</feature>
<evidence type="ECO:0000256" key="7">
    <source>
        <dbReference type="PROSITE-ProRule" id="PRU01091"/>
    </source>
</evidence>
<dbReference type="InterPro" id="IPR011006">
    <property type="entry name" value="CheY-like_superfamily"/>
</dbReference>